<feature type="region of interest" description="Disordered" evidence="4">
    <location>
        <begin position="274"/>
        <end position="349"/>
    </location>
</feature>
<feature type="compositionally biased region" description="Basic and acidic residues" evidence="4">
    <location>
        <begin position="327"/>
        <end position="349"/>
    </location>
</feature>
<dbReference type="EMBL" id="JABSTU010000003">
    <property type="protein sequence ID" value="KAH8035626.1"/>
    <property type="molecule type" value="Genomic_DNA"/>
</dbReference>
<protein>
    <recommendedName>
        <fullName evidence="5">CHHC U11-48K-type domain-containing protein</fullName>
    </recommendedName>
</protein>
<evidence type="ECO:0000256" key="3">
    <source>
        <dbReference type="ARBA" id="ARBA00022833"/>
    </source>
</evidence>
<dbReference type="PROSITE" id="PS51800">
    <property type="entry name" value="ZF_CHHC_U11_48K"/>
    <property type="match status" value="1"/>
</dbReference>
<feature type="region of interest" description="Disordered" evidence="4">
    <location>
        <begin position="88"/>
        <end position="137"/>
    </location>
</feature>
<dbReference type="VEuPathDB" id="VectorBase:LOC119161638"/>
<keyword evidence="2" id="KW-0863">Zinc-finger</keyword>
<reference evidence="6" key="1">
    <citation type="journal article" date="2020" name="Cell">
        <title>Large-Scale Comparative Analyses of Tick Genomes Elucidate Their Genetic Diversity and Vector Capacities.</title>
        <authorList>
            <consortium name="Tick Genome and Microbiome Consortium (TIGMIC)"/>
            <person name="Jia N."/>
            <person name="Wang J."/>
            <person name="Shi W."/>
            <person name="Du L."/>
            <person name="Sun Y."/>
            <person name="Zhan W."/>
            <person name="Jiang J.F."/>
            <person name="Wang Q."/>
            <person name="Zhang B."/>
            <person name="Ji P."/>
            <person name="Bell-Sakyi L."/>
            <person name="Cui X.M."/>
            <person name="Yuan T.T."/>
            <person name="Jiang B.G."/>
            <person name="Yang W.F."/>
            <person name="Lam T.T."/>
            <person name="Chang Q.C."/>
            <person name="Ding S.J."/>
            <person name="Wang X.J."/>
            <person name="Zhu J.G."/>
            <person name="Ruan X.D."/>
            <person name="Zhao L."/>
            <person name="Wei J.T."/>
            <person name="Ye R.Z."/>
            <person name="Que T.C."/>
            <person name="Du C.H."/>
            <person name="Zhou Y.H."/>
            <person name="Cheng J.X."/>
            <person name="Dai P.F."/>
            <person name="Guo W.B."/>
            <person name="Han X.H."/>
            <person name="Huang E.J."/>
            <person name="Li L.F."/>
            <person name="Wei W."/>
            <person name="Gao Y.C."/>
            <person name="Liu J.Z."/>
            <person name="Shao H.Z."/>
            <person name="Wang X."/>
            <person name="Wang C.C."/>
            <person name="Yang T.C."/>
            <person name="Huo Q.B."/>
            <person name="Li W."/>
            <person name="Chen H.Y."/>
            <person name="Chen S.E."/>
            <person name="Zhou L.G."/>
            <person name="Ni X.B."/>
            <person name="Tian J.H."/>
            <person name="Sheng Y."/>
            <person name="Liu T."/>
            <person name="Pan Y.S."/>
            <person name="Xia L.Y."/>
            <person name="Li J."/>
            <person name="Zhao F."/>
            <person name="Cao W.C."/>
        </authorList>
    </citation>
    <scope>NUCLEOTIDE SEQUENCE</scope>
    <source>
        <strain evidence="6">Rmic-2018</strain>
    </source>
</reference>
<comment type="caution">
    <text evidence="6">The sequence shown here is derived from an EMBL/GenBank/DDBJ whole genome shotgun (WGS) entry which is preliminary data.</text>
</comment>
<evidence type="ECO:0000256" key="2">
    <source>
        <dbReference type="ARBA" id="ARBA00022771"/>
    </source>
</evidence>
<reference evidence="6" key="2">
    <citation type="submission" date="2021-09" db="EMBL/GenBank/DDBJ databases">
        <authorList>
            <person name="Jia N."/>
            <person name="Wang J."/>
            <person name="Shi W."/>
            <person name="Du L."/>
            <person name="Sun Y."/>
            <person name="Zhan W."/>
            <person name="Jiang J."/>
            <person name="Wang Q."/>
            <person name="Zhang B."/>
            <person name="Ji P."/>
            <person name="Sakyi L.B."/>
            <person name="Cui X."/>
            <person name="Yuan T."/>
            <person name="Jiang B."/>
            <person name="Yang W."/>
            <person name="Lam T.T.-Y."/>
            <person name="Chang Q."/>
            <person name="Ding S."/>
            <person name="Wang X."/>
            <person name="Zhu J."/>
            <person name="Ruan X."/>
            <person name="Zhao L."/>
            <person name="Wei J."/>
            <person name="Que T."/>
            <person name="Du C."/>
            <person name="Cheng J."/>
            <person name="Dai P."/>
            <person name="Han X."/>
            <person name="Huang E."/>
            <person name="Gao Y."/>
            <person name="Liu J."/>
            <person name="Shao H."/>
            <person name="Ye R."/>
            <person name="Li L."/>
            <person name="Wei W."/>
            <person name="Wang X."/>
            <person name="Wang C."/>
            <person name="Huo Q."/>
            <person name="Li W."/>
            <person name="Guo W."/>
            <person name="Chen H."/>
            <person name="Chen S."/>
            <person name="Zhou L."/>
            <person name="Zhou L."/>
            <person name="Ni X."/>
            <person name="Tian J."/>
            <person name="Zhou Y."/>
            <person name="Sheng Y."/>
            <person name="Liu T."/>
            <person name="Pan Y."/>
            <person name="Xia L."/>
            <person name="Li J."/>
            <person name="Zhao F."/>
            <person name="Cao W."/>
        </authorList>
    </citation>
    <scope>NUCLEOTIDE SEQUENCE</scope>
    <source>
        <strain evidence="6">Rmic-2018</strain>
        <tissue evidence="6">Larvae</tissue>
    </source>
</reference>
<feature type="domain" description="CHHC U11-48K-type" evidence="5">
    <location>
        <begin position="11"/>
        <end position="38"/>
    </location>
</feature>
<organism evidence="6 7">
    <name type="scientific">Rhipicephalus microplus</name>
    <name type="common">Cattle tick</name>
    <name type="synonym">Boophilus microplus</name>
    <dbReference type="NCBI Taxonomy" id="6941"/>
    <lineage>
        <taxon>Eukaryota</taxon>
        <taxon>Metazoa</taxon>
        <taxon>Ecdysozoa</taxon>
        <taxon>Arthropoda</taxon>
        <taxon>Chelicerata</taxon>
        <taxon>Arachnida</taxon>
        <taxon>Acari</taxon>
        <taxon>Parasitiformes</taxon>
        <taxon>Ixodida</taxon>
        <taxon>Ixodoidea</taxon>
        <taxon>Ixodidae</taxon>
        <taxon>Rhipicephalinae</taxon>
        <taxon>Rhipicephalus</taxon>
        <taxon>Boophilus</taxon>
    </lineage>
</organism>
<keyword evidence="1" id="KW-0479">Metal-binding</keyword>
<sequence>MATFKSLQDDLVVCPYNEHHRVKRGRLDIHISKCRKGGRPRRVLPCPFNLEHGAPAERDAFRHHLQTCPDKTRNLPCMEAREDHTYDLKEPGVPQVPVAGGGRPFPSEPEVRLVHSNRPGSSRAEDGEPSASQATQPLIDHPKEPVLAIESRAVTGEHHGAWDEARVGQPCGAEVTHSTESTSWLLAIKVTENIPFSEARKKVSLFSGRTYADAARRRAGRHLVTVGTQYSFADACTSRPPTKHSQAAPTFEVSQVHLHQTSETKQTIQTPQVNLRETTGTTQTTERAPVPLEKPPSASECTQGAMDVTPASSASPMLTESILVKRSPRERLREKQHPPVQAPDKRGEV</sequence>
<dbReference type="Proteomes" id="UP000821866">
    <property type="component" value="Chromosome 11"/>
</dbReference>
<gene>
    <name evidence="6" type="ORF">HPB51_007861</name>
</gene>
<accession>A0A9J6EML1</accession>
<dbReference type="GO" id="GO:0008270">
    <property type="term" value="F:zinc ion binding"/>
    <property type="evidence" value="ECO:0007669"/>
    <property type="project" value="UniProtKB-KW"/>
</dbReference>
<evidence type="ECO:0000259" key="5">
    <source>
        <dbReference type="PROSITE" id="PS51800"/>
    </source>
</evidence>
<name>A0A9J6EML1_RHIMP</name>
<dbReference type="InterPro" id="IPR022776">
    <property type="entry name" value="TRM13/UPF0224_CHHC_Znf_dom"/>
</dbReference>
<evidence type="ECO:0000256" key="1">
    <source>
        <dbReference type="ARBA" id="ARBA00022723"/>
    </source>
</evidence>
<evidence type="ECO:0000313" key="6">
    <source>
        <dbReference type="EMBL" id="KAH8035626.1"/>
    </source>
</evidence>
<dbReference type="AlphaFoldDB" id="A0A9J6EML1"/>
<dbReference type="Pfam" id="PF05253">
    <property type="entry name" value="zf-U11-48K"/>
    <property type="match status" value="1"/>
</dbReference>
<evidence type="ECO:0000313" key="7">
    <source>
        <dbReference type="Proteomes" id="UP000821866"/>
    </source>
</evidence>
<proteinExistence type="predicted"/>
<dbReference type="InterPro" id="IPR036236">
    <property type="entry name" value="Znf_C2H2_sf"/>
</dbReference>
<keyword evidence="3" id="KW-0862">Zinc</keyword>
<dbReference type="SUPFAM" id="SSF57667">
    <property type="entry name" value="beta-beta-alpha zinc fingers"/>
    <property type="match status" value="1"/>
</dbReference>
<keyword evidence="7" id="KW-1185">Reference proteome</keyword>
<evidence type="ECO:0000256" key="4">
    <source>
        <dbReference type="SAM" id="MobiDB-lite"/>
    </source>
</evidence>